<proteinExistence type="predicted"/>
<dbReference type="CDD" id="cd01110">
    <property type="entry name" value="HTH_SoxR"/>
    <property type="match status" value="1"/>
</dbReference>
<sequence length="161" mass="17762">MSKNRRLAIRSGLTIGDLAARTGLAVSAIRYYESEGLVHPWRNAGGQRRFERADIRRLSFVMVAQRFGFSIARIREVMQALPDQRTPTAADWRKISTGFRADLDQQIAALEQMRDKLDGCIGCGCLSMKACALYNDGDVAQKNGAGPRYLLGDTPPDGDAK</sequence>
<dbReference type="OrthoDB" id="9802944at2"/>
<gene>
    <name evidence="9" type="primary">soxR</name>
    <name evidence="9" type="ORF">TM5383_01865</name>
</gene>
<evidence type="ECO:0000313" key="10">
    <source>
        <dbReference type="Proteomes" id="UP000051681"/>
    </source>
</evidence>
<feature type="domain" description="HTH merR-type" evidence="8">
    <location>
        <begin position="12"/>
        <end position="80"/>
    </location>
</feature>
<dbReference type="InterPro" id="IPR009061">
    <property type="entry name" value="DNA-bd_dom_put_sf"/>
</dbReference>
<keyword evidence="3" id="KW-0408">Iron</keyword>
<dbReference type="InterPro" id="IPR000551">
    <property type="entry name" value="MerR-type_HTH_dom"/>
</dbReference>
<evidence type="ECO:0000313" key="9">
    <source>
        <dbReference type="EMBL" id="CUH84653.1"/>
    </source>
</evidence>
<dbReference type="SUPFAM" id="SSF46955">
    <property type="entry name" value="Putative DNA-binding domain"/>
    <property type="match status" value="1"/>
</dbReference>
<dbReference type="PANTHER" id="PTHR30204">
    <property type="entry name" value="REDOX-CYCLING DRUG-SENSING TRANSCRIPTIONAL ACTIVATOR SOXR"/>
    <property type="match status" value="1"/>
</dbReference>
<keyword evidence="4" id="KW-0411">Iron-sulfur</keyword>
<dbReference type="PROSITE" id="PS00552">
    <property type="entry name" value="HTH_MERR_1"/>
    <property type="match status" value="1"/>
</dbReference>
<evidence type="ECO:0000256" key="6">
    <source>
        <dbReference type="ARBA" id="ARBA00023125"/>
    </source>
</evidence>
<protein>
    <submittedName>
        <fullName evidence="9">Redox-sensitive transcriptional activator SoxR</fullName>
    </submittedName>
</protein>
<evidence type="ECO:0000256" key="2">
    <source>
        <dbReference type="ARBA" id="ARBA00022723"/>
    </source>
</evidence>
<keyword evidence="1" id="KW-0001">2Fe-2S</keyword>
<dbReference type="GO" id="GO:0046872">
    <property type="term" value="F:metal ion binding"/>
    <property type="evidence" value="ECO:0007669"/>
    <property type="project" value="UniProtKB-KW"/>
</dbReference>
<dbReference type="RefSeq" id="WP_058318732.1">
    <property type="nucleotide sequence ID" value="NZ_CYSF01000007.1"/>
</dbReference>
<keyword evidence="2" id="KW-0479">Metal-binding</keyword>
<dbReference type="InterPro" id="IPR047057">
    <property type="entry name" value="MerR_fam"/>
</dbReference>
<evidence type="ECO:0000259" key="8">
    <source>
        <dbReference type="PROSITE" id="PS50937"/>
    </source>
</evidence>
<accession>A0A0P1GQ37</accession>
<dbReference type="PRINTS" id="PR00040">
    <property type="entry name" value="HTHMERR"/>
</dbReference>
<dbReference type="GO" id="GO:0003677">
    <property type="term" value="F:DNA binding"/>
    <property type="evidence" value="ECO:0007669"/>
    <property type="project" value="UniProtKB-KW"/>
</dbReference>
<evidence type="ECO:0000256" key="7">
    <source>
        <dbReference type="ARBA" id="ARBA00023163"/>
    </source>
</evidence>
<dbReference type="EMBL" id="CYSF01000007">
    <property type="protein sequence ID" value="CUH84653.1"/>
    <property type="molecule type" value="Genomic_DNA"/>
</dbReference>
<dbReference type="STRING" id="340021.TM5383_01865"/>
<keyword evidence="5" id="KW-0805">Transcription regulation</keyword>
<dbReference type="InterPro" id="IPR010211">
    <property type="entry name" value="Redox-sen_tscrpt-act_SoxR"/>
</dbReference>
<reference evidence="9 10" key="1">
    <citation type="submission" date="2015-09" db="EMBL/GenBank/DDBJ databases">
        <authorList>
            <consortium name="Swine Surveillance"/>
        </authorList>
    </citation>
    <scope>NUCLEOTIDE SEQUENCE [LARGE SCALE GENOMIC DNA]</scope>
    <source>
        <strain evidence="9 10">CECT 8383</strain>
    </source>
</reference>
<dbReference type="GO" id="GO:0006979">
    <property type="term" value="P:response to oxidative stress"/>
    <property type="evidence" value="ECO:0007669"/>
    <property type="project" value="InterPro"/>
</dbReference>
<dbReference type="GO" id="GO:0051537">
    <property type="term" value="F:2 iron, 2 sulfur cluster binding"/>
    <property type="evidence" value="ECO:0007669"/>
    <property type="project" value="UniProtKB-KW"/>
</dbReference>
<dbReference type="Pfam" id="PF09278">
    <property type="entry name" value="MerR-DNA-bind"/>
    <property type="match status" value="1"/>
</dbReference>
<organism evidence="9 10">
    <name type="scientific">Thalassovita mediterranea</name>
    <dbReference type="NCBI Taxonomy" id="340021"/>
    <lineage>
        <taxon>Bacteria</taxon>
        <taxon>Pseudomonadati</taxon>
        <taxon>Pseudomonadota</taxon>
        <taxon>Alphaproteobacteria</taxon>
        <taxon>Rhodobacterales</taxon>
        <taxon>Roseobacteraceae</taxon>
        <taxon>Thalassovita</taxon>
    </lineage>
</organism>
<dbReference type="PROSITE" id="PS50937">
    <property type="entry name" value="HTH_MERR_2"/>
    <property type="match status" value="1"/>
</dbReference>
<evidence type="ECO:0000256" key="5">
    <source>
        <dbReference type="ARBA" id="ARBA00023015"/>
    </source>
</evidence>
<evidence type="ECO:0000256" key="3">
    <source>
        <dbReference type="ARBA" id="ARBA00023004"/>
    </source>
</evidence>
<dbReference type="SMART" id="SM00422">
    <property type="entry name" value="HTH_MERR"/>
    <property type="match status" value="1"/>
</dbReference>
<dbReference type="AlphaFoldDB" id="A0A0P1GQ37"/>
<dbReference type="InterPro" id="IPR015358">
    <property type="entry name" value="Tscrpt_reg_MerR_DNA-bd"/>
</dbReference>
<evidence type="ECO:0000256" key="4">
    <source>
        <dbReference type="ARBA" id="ARBA00023014"/>
    </source>
</evidence>
<dbReference type="Pfam" id="PF00376">
    <property type="entry name" value="MerR"/>
    <property type="match status" value="1"/>
</dbReference>
<dbReference type="Proteomes" id="UP000051681">
    <property type="component" value="Unassembled WGS sequence"/>
</dbReference>
<dbReference type="GO" id="GO:0003700">
    <property type="term" value="F:DNA-binding transcription factor activity"/>
    <property type="evidence" value="ECO:0007669"/>
    <property type="project" value="InterPro"/>
</dbReference>
<dbReference type="NCBIfam" id="TIGR01950">
    <property type="entry name" value="SoxR"/>
    <property type="match status" value="1"/>
</dbReference>
<keyword evidence="10" id="KW-1185">Reference proteome</keyword>
<keyword evidence="6" id="KW-0238">DNA-binding</keyword>
<keyword evidence="7" id="KW-0804">Transcription</keyword>
<dbReference type="PANTHER" id="PTHR30204:SF0">
    <property type="entry name" value="REDOX-SENSITIVE TRANSCRIPTIONAL ACTIVATOR SOXR"/>
    <property type="match status" value="1"/>
</dbReference>
<dbReference type="Gene3D" id="1.10.1660.10">
    <property type="match status" value="1"/>
</dbReference>
<evidence type="ECO:0000256" key="1">
    <source>
        <dbReference type="ARBA" id="ARBA00022714"/>
    </source>
</evidence>
<name>A0A0P1GQ37_9RHOB</name>